<dbReference type="PATRIC" id="fig|1629.5.peg.1215"/>
<dbReference type="AlphaFoldDB" id="A0A0R2GZN0"/>
<evidence type="ECO:0000313" key="2">
    <source>
        <dbReference type="EMBL" id="KRN46217.1"/>
    </source>
</evidence>
<dbReference type="InterPro" id="IPR008841">
    <property type="entry name" value="Siphovirus-type_tail_N"/>
</dbReference>
<dbReference type="Proteomes" id="UP000051992">
    <property type="component" value="Unassembled WGS sequence"/>
</dbReference>
<protein>
    <recommendedName>
        <fullName evidence="1">Siphovirus-type tail component RIFT-related domain-containing protein</fullName>
    </recommendedName>
</protein>
<dbReference type="Gene3D" id="2.40.30.200">
    <property type="match status" value="1"/>
</dbReference>
<gene>
    <name evidence="2" type="ORF">IV50_GL001201</name>
</gene>
<comment type="caution">
    <text evidence="2">The sequence shown here is derived from an EMBL/GenBank/DDBJ whole genome shotgun (WGS) entry which is preliminary data.</text>
</comment>
<keyword evidence="3" id="KW-1185">Reference proteome</keyword>
<proteinExistence type="predicted"/>
<sequence length="271" mass="30944">MSHFYIKQVGQEEIDLTQRLPSLIYLDGLFTPNFTNTYQENVGTDGSQLTSVAFGKATFVANFFMPATDYHEHQLMRHEFYRQFAQRPLLRVRTSDDPDKCFYGRPVNFPLDSLADGNNDFKIQVTFEVPSGFMYSVRRSDQISDESFGMNLVDISPSYAHNEREFTIYNASDIQIDPYYQRHDLKISMAIDESITITNKTNGTHWSYKGNLSGKTKVVLDGLVTYKEGKQDSVNTDFGFIKLETGENDIVVSGAATIHEITFSFPFLYLS</sequence>
<dbReference type="EMBL" id="JQBM01000003">
    <property type="protein sequence ID" value="KRN46217.1"/>
    <property type="molecule type" value="Genomic_DNA"/>
</dbReference>
<dbReference type="Pfam" id="PF05709">
    <property type="entry name" value="Sipho_tail"/>
    <property type="match status" value="1"/>
</dbReference>
<organism evidence="2 3">
    <name type="scientific">Weissella viridescens</name>
    <name type="common">Lactobacillus viridescens</name>
    <dbReference type="NCBI Taxonomy" id="1629"/>
    <lineage>
        <taxon>Bacteria</taxon>
        <taxon>Bacillati</taxon>
        <taxon>Bacillota</taxon>
        <taxon>Bacilli</taxon>
        <taxon>Lactobacillales</taxon>
        <taxon>Lactobacillaceae</taxon>
        <taxon>Weissella</taxon>
    </lineage>
</organism>
<evidence type="ECO:0000313" key="3">
    <source>
        <dbReference type="Proteomes" id="UP000051992"/>
    </source>
</evidence>
<reference evidence="2 3" key="1">
    <citation type="journal article" date="2015" name="Genome Announc.">
        <title>Expanding the biotechnology potential of lactobacilli through comparative genomics of 213 strains and associated genera.</title>
        <authorList>
            <person name="Sun Z."/>
            <person name="Harris H.M."/>
            <person name="McCann A."/>
            <person name="Guo C."/>
            <person name="Argimon S."/>
            <person name="Zhang W."/>
            <person name="Yang X."/>
            <person name="Jeffery I.B."/>
            <person name="Cooney J.C."/>
            <person name="Kagawa T.F."/>
            <person name="Liu W."/>
            <person name="Song Y."/>
            <person name="Salvetti E."/>
            <person name="Wrobel A."/>
            <person name="Rasinkangas P."/>
            <person name="Parkhill J."/>
            <person name="Rea M.C."/>
            <person name="O'Sullivan O."/>
            <person name="Ritari J."/>
            <person name="Douillard F.P."/>
            <person name="Paul Ross R."/>
            <person name="Yang R."/>
            <person name="Briner A.E."/>
            <person name="Felis G.E."/>
            <person name="de Vos W.M."/>
            <person name="Barrangou R."/>
            <person name="Klaenhammer T.R."/>
            <person name="Caufield P.W."/>
            <person name="Cui Y."/>
            <person name="Zhang H."/>
            <person name="O'Toole P.W."/>
        </authorList>
    </citation>
    <scope>NUCLEOTIDE SEQUENCE [LARGE SCALE GENOMIC DNA]</scope>
    <source>
        <strain evidence="2 3">DSM 20410</strain>
    </source>
</reference>
<feature type="domain" description="Siphovirus-type tail component RIFT-related" evidence="1">
    <location>
        <begin position="33"/>
        <end position="124"/>
    </location>
</feature>
<accession>A0A0R2GZN0</accession>
<dbReference type="RefSeq" id="WP_057746498.1">
    <property type="nucleotide sequence ID" value="NZ_JQBM01000003.1"/>
</dbReference>
<evidence type="ECO:0000259" key="1">
    <source>
        <dbReference type="Pfam" id="PF05709"/>
    </source>
</evidence>
<name>A0A0R2GZN0_WEIVI</name>